<gene>
    <name evidence="2" type="ORF">S01H4_52735</name>
</gene>
<feature type="compositionally biased region" description="Pro residues" evidence="1">
    <location>
        <begin position="52"/>
        <end position="61"/>
    </location>
</feature>
<feature type="compositionally biased region" description="Basic and acidic residues" evidence="1">
    <location>
        <begin position="22"/>
        <end position="35"/>
    </location>
</feature>
<feature type="non-terminal residue" evidence="2">
    <location>
        <position position="264"/>
    </location>
</feature>
<feature type="non-terminal residue" evidence="2">
    <location>
        <position position="1"/>
    </location>
</feature>
<accession>X1D253</accession>
<name>X1D253_9ZZZZ</name>
<dbReference type="EMBL" id="BART01030163">
    <property type="protein sequence ID" value="GAH14861.1"/>
    <property type="molecule type" value="Genomic_DNA"/>
</dbReference>
<evidence type="ECO:0000313" key="2">
    <source>
        <dbReference type="EMBL" id="GAH14861.1"/>
    </source>
</evidence>
<proteinExistence type="predicted"/>
<comment type="caution">
    <text evidence="2">The sequence shown here is derived from an EMBL/GenBank/DDBJ whole genome shotgun (WGS) entry which is preliminary data.</text>
</comment>
<organism evidence="2">
    <name type="scientific">marine sediment metagenome</name>
    <dbReference type="NCBI Taxonomy" id="412755"/>
    <lineage>
        <taxon>unclassified sequences</taxon>
        <taxon>metagenomes</taxon>
        <taxon>ecological metagenomes</taxon>
    </lineage>
</organism>
<sequence>LQETRSVAGAAGISKRIEMLEGKEKELAPPEKVPEKAPAPVPQKETVKIPPGEFPPAPPVRTPVYEERRVETAVAKTDIPSGMKERVATTLDSLSPSNQLEDVPEGEKQMVKQAGEKMVTEWAAAPGQDSEKLKDLVYYANFLQEHSKAESIADNPIVADMIFSQAKHLDRTLQVDEANVALRMAEFKAANPGPEDPGYARWVREIELLDKELNIRAAEGDVALLTLGIREMELEIQRFALMNPDAAGMSEEQIKTFIEEEKFF</sequence>
<reference evidence="2" key="1">
    <citation type="journal article" date="2014" name="Front. Microbiol.">
        <title>High frequency of phylogenetically diverse reductive dehalogenase-homologous genes in deep subseafloor sedimentary metagenomes.</title>
        <authorList>
            <person name="Kawai M."/>
            <person name="Futagami T."/>
            <person name="Toyoda A."/>
            <person name="Takaki Y."/>
            <person name="Nishi S."/>
            <person name="Hori S."/>
            <person name="Arai W."/>
            <person name="Tsubouchi T."/>
            <person name="Morono Y."/>
            <person name="Uchiyama I."/>
            <person name="Ito T."/>
            <person name="Fujiyama A."/>
            <person name="Inagaki F."/>
            <person name="Takami H."/>
        </authorList>
    </citation>
    <scope>NUCLEOTIDE SEQUENCE</scope>
    <source>
        <strain evidence="2">Expedition CK06-06</strain>
    </source>
</reference>
<evidence type="ECO:0000256" key="1">
    <source>
        <dbReference type="SAM" id="MobiDB-lite"/>
    </source>
</evidence>
<feature type="region of interest" description="Disordered" evidence="1">
    <location>
        <begin position="22"/>
        <end position="63"/>
    </location>
</feature>
<dbReference type="AlphaFoldDB" id="X1D253"/>
<protein>
    <submittedName>
        <fullName evidence="2">Uncharacterized protein</fullName>
    </submittedName>
</protein>